<dbReference type="Gene3D" id="2.130.10.10">
    <property type="entry name" value="YVTN repeat-like/Quinoprotein amine dehydrogenase"/>
    <property type="match status" value="2"/>
</dbReference>
<dbReference type="InterPro" id="IPR015943">
    <property type="entry name" value="WD40/YVTN_repeat-like_dom_sf"/>
</dbReference>
<dbReference type="OrthoDB" id="6134417at2759"/>
<dbReference type="InterPro" id="IPR007111">
    <property type="entry name" value="NACHT_NTPase"/>
</dbReference>
<dbReference type="EMBL" id="CAKKLH010000046">
    <property type="protein sequence ID" value="CAH0100924.1"/>
    <property type="molecule type" value="Genomic_DNA"/>
</dbReference>
<evidence type="ECO:0000313" key="4">
    <source>
        <dbReference type="Proteomes" id="UP000789390"/>
    </source>
</evidence>
<dbReference type="InterPro" id="IPR027417">
    <property type="entry name" value="P-loop_NTPase"/>
</dbReference>
<evidence type="ECO:0000313" key="3">
    <source>
        <dbReference type="EMBL" id="CAH0100924.1"/>
    </source>
</evidence>
<gene>
    <name evidence="3" type="ORF">DGAL_LOCUS3212</name>
</gene>
<feature type="compositionally biased region" description="Polar residues" evidence="1">
    <location>
        <begin position="53"/>
        <end position="71"/>
    </location>
</feature>
<feature type="domain" description="NACHT" evidence="2">
    <location>
        <begin position="512"/>
        <end position="657"/>
    </location>
</feature>
<name>A0A8J2WC71_9CRUS</name>
<dbReference type="Proteomes" id="UP000789390">
    <property type="component" value="Unassembled WGS sequence"/>
</dbReference>
<dbReference type="InterPro" id="IPR052752">
    <property type="entry name" value="NACHT-WD_repeat"/>
</dbReference>
<dbReference type="InterPro" id="IPR011047">
    <property type="entry name" value="Quinoprotein_ADH-like_sf"/>
</dbReference>
<feature type="compositionally biased region" description="Low complexity" evidence="1">
    <location>
        <begin position="108"/>
        <end position="123"/>
    </location>
</feature>
<dbReference type="Gene3D" id="3.40.50.300">
    <property type="entry name" value="P-loop containing nucleotide triphosphate hydrolases"/>
    <property type="match status" value="1"/>
</dbReference>
<dbReference type="InterPro" id="IPR001680">
    <property type="entry name" value="WD40_rpt"/>
</dbReference>
<accession>A0A8J2WC71</accession>
<dbReference type="SMART" id="SM00320">
    <property type="entry name" value="WD40"/>
    <property type="match status" value="3"/>
</dbReference>
<feature type="region of interest" description="Disordered" evidence="1">
    <location>
        <begin position="1"/>
        <end position="128"/>
    </location>
</feature>
<evidence type="ECO:0000256" key="1">
    <source>
        <dbReference type="SAM" id="MobiDB-lite"/>
    </source>
</evidence>
<feature type="compositionally biased region" description="Basic residues" evidence="1">
    <location>
        <begin position="26"/>
        <end position="36"/>
    </location>
</feature>
<evidence type="ECO:0000259" key="2">
    <source>
        <dbReference type="PROSITE" id="PS50837"/>
    </source>
</evidence>
<proteinExistence type="predicted"/>
<dbReference type="SUPFAM" id="SSF52540">
    <property type="entry name" value="P-loop containing nucleoside triphosphate hydrolases"/>
    <property type="match status" value="1"/>
</dbReference>
<dbReference type="PANTHER" id="PTHR19871:SF37">
    <property type="entry name" value="GH25853P"/>
    <property type="match status" value="1"/>
</dbReference>
<keyword evidence="4" id="KW-1185">Reference proteome</keyword>
<dbReference type="PROSITE" id="PS50837">
    <property type="entry name" value="NACHT"/>
    <property type="match status" value="1"/>
</dbReference>
<feature type="compositionally biased region" description="Low complexity" evidence="1">
    <location>
        <begin position="1"/>
        <end position="21"/>
    </location>
</feature>
<dbReference type="Pfam" id="PF05729">
    <property type="entry name" value="NACHT"/>
    <property type="match status" value="1"/>
</dbReference>
<protein>
    <recommendedName>
        <fullName evidence="2">NACHT domain-containing protein</fullName>
    </recommendedName>
</protein>
<dbReference type="PANTHER" id="PTHR19871">
    <property type="entry name" value="BETA TRANSDUCIN-RELATED PROTEIN"/>
    <property type="match status" value="1"/>
</dbReference>
<dbReference type="SUPFAM" id="SSF50998">
    <property type="entry name" value="Quinoprotein alcohol dehydrogenase-like"/>
    <property type="match status" value="1"/>
</dbReference>
<reference evidence="3" key="1">
    <citation type="submission" date="2021-11" db="EMBL/GenBank/DDBJ databases">
        <authorList>
            <person name="Schell T."/>
        </authorList>
    </citation>
    <scope>NUCLEOTIDE SEQUENCE</scope>
    <source>
        <strain evidence="3">M5</strain>
    </source>
</reference>
<comment type="caution">
    <text evidence="3">The sequence shown here is derived from an EMBL/GenBank/DDBJ whole genome shotgun (WGS) entry which is preliminary data.</text>
</comment>
<organism evidence="3 4">
    <name type="scientific">Daphnia galeata</name>
    <dbReference type="NCBI Taxonomy" id="27404"/>
    <lineage>
        <taxon>Eukaryota</taxon>
        <taxon>Metazoa</taxon>
        <taxon>Ecdysozoa</taxon>
        <taxon>Arthropoda</taxon>
        <taxon>Crustacea</taxon>
        <taxon>Branchiopoda</taxon>
        <taxon>Diplostraca</taxon>
        <taxon>Cladocera</taxon>
        <taxon>Anomopoda</taxon>
        <taxon>Daphniidae</taxon>
        <taxon>Daphnia</taxon>
    </lineage>
</organism>
<sequence length="1348" mass="148903">MGNMCSNNGDQDGNGSNSESSPCCRGRQRKSRKSSKAHSGDDEIKQEPPIIGNGSNKSESAANVSQQQRQRPQFDSREESSMASVDSEGMASATTHHKQLTVSTSNTSAVQQQKPSPSSSKVAGSHPNQQALAALAGSPTSTTNGANCDPDVVRQLPEVIRHVLHGCVGTGSGYGTTERGAHLTVYVTSADPTASSTTALLDAINSSGVHAEIKALATSRGASLQILCDPWGPSSPAAAMTTTTLMSSSSDDRIGRISLSNLNRLMETSNVIPVLVFGDTLGRTCLPLSIEAQDFQTALHQAPDAEDRNLVEQWYHSDQLAQPPCYRLQSSPTMSEDVQQRLLEFFITVFSQELSDAYLNTLFEQEVHNSVCMSQELARRCIWIQETTISSPNTSGSVHSESSITERENRRRVNAVQKILKTLLQEKHVIKSQAEPFSAVTGQLSATLHSIVEEVLDEAEAKDVLSRSSLSKSFLEEINQHLAFCQRAASCSVNRESALMVVKRYLTGNEQHPLIIYGAEGSGKTCLLARAAQQCHSWQQLDPECTLEMGVVLRFIRLTPESSSVLTILHSITKQVSLLTTGRLPRNPHTLSDYQSTLHRLLGDERSLRKRITFIIDGVDHLEDFDTVFDLLSSWLSVQLPPTIKVLLTMRNGQQLEKLRTQLPESAFYQLEELSSSEAHNLFDACLLQHTHRSHSDHLTAMAAQINQSHRPLTVKILSWQAGLAEEFRGNICGEILPCSTNVIPNLTAAVLELTGRNQVAMMIALLTSSRYGICDYEMEQLCRLHLCESDNSSWPTLAHLLVPFLQRVVVGGLGLLSWRDATLREQMTNTFLVDRNEAVVVHRKMLDYFWAIWQESRALLESRNWADLASPSSAITNLRLTRRALDEIPYHLSLLDFSETQVRWIQIWSDPGWLLTKLATSGVTQVMEDFALTPESCRPEHFKQWMTLLAPAIDYDYRQVASQLIGRGAPQTGIFEKLCRNPLVACLLPSHDLAPSDCSEKDICISAIYRLNSGEKHHAAALSAVRDELSLWNFKTGQCDKVLGNLQNQPLKVAPLANDRCVVLCGRELCVYDMNTGEEVLKLKGMMNQKLPLFGLHGDSHVVSLSRNRMYVNLISLENGDCVTTFKVGEDRFLNSLLVSDNGRLLVCGDESKRPCSLLVWDLQAKKLIYDLKMNHHEFITRLSAITGDGTYVACVCKELETSDPNFIVVYDLQSGTLFKKWKAGANTVAVSIACQNSCVVTSLQDARILVWDLVTGNCRWSLLGHSASVDTLNLDAEGSYLLSWDSEDNDRSLRLWNLSNGQDVATFTPDQRTTAAHVSADGQIVLVALAGRSDLVQLKLSHTPLS</sequence>